<accession>A0AAU7UDS4</accession>
<dbReference type="PIRSF" id="PIRSF036794">
    <property type="entry name" value="UCP_erythr_ester"/>
    <property type="match status" value="1"/>
</dbReference>
<dbReference type="SUPFAM" id="SSF159501">
    <property type="entry name" value="EreA/ChaN-like"/>
    <property type="match status" value="1"/>
</dbReference>
<gene>
    <name evidence="1" type="ORF">ABOD76_09700</name>
</gene>
<dbReference type="KEGG" id="dsc:ABOD76_09700"/>
<dbReference type="EMBL" id="CP158299">
    <property type="protein sequence ID" value="XBV86560.1"/>
    <property type="molecule type" value="Genomic_DNA"/>
</dbReference>
<dbReference type="Gene3D" id="1.20.1440.30">
    <property type="entry name" value="Biosynthetic Protein domain"/>
    <property type="match status" value="1"/>
</dbReference>
<reference evidence="1" key="1">
    <citation type="submission" date="2024-06" db="EMBL/GenBank/DDBJ databases">
        <title>Draft Genome Sequence of Deinococcus sonorensis Type Strain KR-87, a Biofilm Producing Representative of the Genus Deinococcus.</title>
        <authorList>
            <person name="Boren L.S."/>
            <person name="Grosso R.A."/>
            <person name="Hugenberg-Cox A.N."/>
            <person name="Hill J.T.E."/>
            <person name="Albert C.M."/>
            <person name="Tuohy J.M."/>
        </authorList>
    </citation>
    <scope>NUCLEOTIDE SEQUENCE</scope>
    <source>
        <strain evidence="1">KR-87</strain>
    </source>
</reference>
<dbReference type="Gene3D" id="3.40.1660.10">
    <property type="entry name" value="EreA-like (biosynthetic domain)"/>
    <property type="match status" value="1"/>
</dbReference>
<dbReference type="PANTHER" id="PTHR31299">
    <property type="entry name" value="ESTERASE, PUTATIVE (AFU_ORTHOLOGUE AFUA_1G05850)-RELATED"/>
    <property type="match status" value="1"/>
</dbReference>
<organism evidence="1">
    <name type="scientific">Deinococcus sonorensis KR-87</name>
    <dbReference type="NCBI Taxonomy" id="694439"/>
    <lineage>
        <taxon>Bacteria</taxon>
        <taxon>Thermotogati</taxon>
        <taxon>Deinococcota</taxon>
        <taxon>Deinococci</taxon>
        <taxon>Deinococcales</taxon>
        <taxon>Deinococcaceae</taxon>
        <taxon>Deinococcus</taxon>
    </lineage>
</organism>
<dbReference type="GO" id="GO:0046677">
    <property type="term" value="P:response to antibiotic"/>
    <property type="evidence" value="ECO:0007669"/>
    <property type="project" value="InterPro"/>
</dbReference>
<evidence type="ECO:0000313" key="1">
    <source>
        <dbReference type="EMBL" id="XBV86560.1"/>
    </source>
</evidence>
<dbReference type="Pfam" id="PF05139">
    <property type="entry name" value="Erythro_esteras"/>
    <property type="match status" value="1"/>
</dbReference>
<dbReference type="InterPro" id="IPR052036">
    <property type="entry name" value="Hydrolase/PRTase-associated"/>
</dbReference>
<protein>
    <submittedName>
        <fullName evidence="1">Erythromycin esterase family protein</fullName>
    </submittedName>
</protein>
<sequence>MSDQTPLQPGWSMAEPGPAVSAFLATLPDQPRLLALGEPVHSLDAFPSWRNRLFRTLVEQHGFRSIALESDIIAGQQVNAHVTSGEGTLDEVLHTGFSHGFGARPANRELVRWMSGFNAGRDPADQLQFYGFDAPLENLWAASPRTSLLALHLFLTEQLGPLALDRATLERLCGPAAPWTNPAAGMDPAQSIGHSDEARQLRLLADDLATLLRTEAPQLMSRPGFWDAQLHARTATGLLRYHAVVADRAPTRVARMLALRDLMMADNLSAIAEREGKRGPTLVFAHNTHLQRDLSTMKLPSLGDLPLEWWGAGAHVSARLGQRYAFVAGVLGTGTAEAGPLGRLLEGLEAQVTLLAARDLPAALTQQRPDGPALTRAETLLLRADGLLLLKGA</sequence>
<dbReference type="PANTHER" id="PTHR31299:SF0">
    <property type="entry name" value="ESTERASE, PUTATIVE (AFU_ORTHOLOGUE AFUA_1G05850)-RELATED"/>
    <property type="match status" value="1"/>
</dbReference>
<dbReference type="CDD" id="cd14728">
    <property type="entry name" value="Ere-like"/>
    <property type="match status" value="1"/>
</dbReference>
<name>A0AAU7UDS4_9DEIO</name>
<dbReference type="AlphaFoldDB" id="A0AAU7UDS4"/>
<dbReference type="Gene3D" id="3.30.1870.10">
    <property type="entry name" value="EreA-like, domain 2"/>
    <property type="match status" value="1"/>
</dbReference>
<dbReference type="InterPro" id="IPR014622">
    <property type="entry name" value="UCP036794_erythomycin"/>
</dbReference>
<dbReference type="RefSeq" id="WP_350244632.1">
    <property type="nucleotide sequence ID" value="NZ_CP158299.1"/>
</dbReference>
<dbReference type="InterPro" id="IPR007815">
    <property type="entry name" value="Emycin_Estase"/>
</dbReference>
<proteinExistence type="predicted"/>